<evidence type="ECO:0000256" key="5">
    <source>
        <dbReference type="ARBA" id="ARBA00023136"/>
    </source>
</evidence>
<dbReference type="PANTHER" id="PTHR43370:SF2">
    <property type="entry name" value="ABC TRANSPORTER PERMEASE PROTEIN"/>
    <property type="match status" value="1"/>
</dbReference>
<dbReference type="RefSeq" id="WP_193912390.1">
    <property type="nucleotide sequence ID" value="NZ_JADEXG010000119.1"/>
</dbReference>
<name>A0A8J7AKF3_9CYAN</name>
<dbReference type="AlphaFoldDB" id="A0A8J7AKF3"/>
<feature type="transmembrane region" description="Helical" evidence="6">
    <location>
        <begin position="219"/>
        <end position="239"/>
    </location>
</feature>
<dbReference type="Pfam" id="PF02653">
    <property type="entry name" value="BPD_transp_2"/>
    <property type="match status" value="1"/>
</dbReference>
<proteinExistence type="predicted"/>
<comment type="subcellular location">
    <subcellularLocation>
        <location evidence="1">Cell membrane</location>
        <topology evidence="1">Multi-pass membrane protein</topology>
    </subcellularLocation>
</comment>
<dbReference type="CDD" id="cd06580">
    <property type="entry name" value="TM_PBP1_transp_TpRbsC_like"/>
    <property type="match status" value="1"/>
</dbReference>
<keyword evidence="4 6" id="KW-1133">Transmembrane helix</keyword>
<feature type="transmembrane region" description="Helical" evidence="6">
    <location>
        <begin position="6"/>
        <end position="28"/>
    </location>
</feature>
<feature type="transmembrane region" description="Helical" evidence="6">
    <location>
        <begin position="271"/>
        <end position="292"/>
    </location>
</feature>
<evidence type="ECO:0000256" key="1">
    <source>
        <dbReference type="ARBA" id="ARBA00004651"/>
    </source>
</evidence>
<organism evidence="7 8">
    <name type="scientific">Vasconcelosia minhoensis LEGE 07310</name>
    <dbReference type="NCBI Taxonomy" id="915328"/>
    <lineage>
        <taxon>Bacteria</taxon>
        <taxon>Bacillati</taxon>
        <taxon>Cyanobacteriota</taxon>
        <taxon>Cyanophyceae</taxon>
        <taxon>Nodosilineales</taxon>
        <taxon>Cymatolegaceae</taxon>
        <taxon>Vasconcelosia</taxon>
        <taxon>Vasconcelosia minhoensis</taxon>
    </lineage>
</organism>
<protein>
    <submittedName>
        <fullName evidence="7">ABC transporter permease</fullName>
    </submittedName>
</protein>
<evidence type="ECO:0000256" key="3">
    <source>
        <dbReference type="ARBA" id="ARBA00022692"/>
    </source>
</evidence>
<dbReference type="Proteomes" id="UP000636505">
    <property type="component" value="Unassembled WGS sequence"/>
</dbReference>
<feature type="transmembrane region" description="Helical" evidence="6">
    <location>
        <begin position="147"/>
        <end position="166"/>
    </location>
</feature>
<evidence type="ECO:0000256" key="4">
    <source>
        <dbReference type="ARBA" id="ARBA00022989"/>
    </source>
</evidence>
<keyword evidence="8" id="KW-1185">Reference proteome</keyword>
<comment type="caution">
    <text evidence="7">The sequence shown here is derived from an EMBL/GenBank/DDBJ whole genome shotgun (WGS) entry which is preliminary data.</text>
</comment>
<keyword evidence="2" id="KW-1003">Cell membrane</keyword>
<evidence type="ECO:0000256" key="2">
    <source>
        <dbReference type="ARBA" id="ARBA00022475"/>
    </source>
</evidence>
<dbReference type="PANTHER" id="PTHR43370">
    <property type="entry name" value="SUGAR ABC TRANSPORTER INTEGRAL MEMBRANE PROTEIN-RELATED"/>
    <property type="match status" value="1"/>
</dbReference>
<keyword evidence="3 6" id="KW-0812">Transmembrane</keyword>
<feature type="transmembrane region" description="Helical" evidence="6">
    <location>
        <begin position="96"/>
        <end position="118"/>
    </location>
</feature>
<dbReference type="GO" id="GO:0022857">
    <property type="term" value="F:transmembrane transporter activity"/>
    <property type="evidence" value="ECO:0007669"/>
    <property type="project" value="InterPro"/>
</dbReference>
<gene>
    <name evidence="7" type="ORF">IQ241_24690</name>
</gene>
<feature type="transmembrane region" description="Helical" evidence="6">
    <location>
        <begin position="192"/>
        <end position="213"/>
    </location>
</feature>
<evidence type="ECO:0000313" key="8">
    <source>
        <dbReference type="Proteomes" id="UP000636505"/>
    </source>
</evidence>
<accession>A0A8J7AKF3</accession>
<sequence length="313" mass="32526">MSFGDTVIAVLNGLPVSALRSATPLLFVTLGETLTQRVGIINLGVEGQMLVGAITGFAVTITFGNPWMGLLLGGVAGLVLSSIHAFLCLACGSSQIASGIGVWILGSGLSAFFGRAFVGEKIEQGFRTLDLPRLALVPVLGPLITEMTPVIGIAIILSPLLGLWLYRSPTGLTWRAVGESTTVSRAMGINSLWIQCQGIMAGGFLSGIGGAALSVDYTLTWAEGMTVGRGLVAVGLVIVARWNPYLVMPVALLFGGSEALALRLQAAGAPISPYLMGTLPYLVALVVLVINYGQVRQTGGMPEGLRSVFSHTV</sequence>
<dbReference type="EMBL" id="JADEXG010000119">
    <property type="protein sequence ID" value="MBE9080444.1"/>
    <property type="molecule type" value="Genomic_DNA"/>
</dbReference>
<dbReference type="GO" id="GO:0005886">
    <property type="term" value="C:plasma membrane"/>
    <property type="evidence" value="ECO:0007669"/>
    <property type="project" value="UniProtKB-SubCell"/>
</dbReference>
<feature type="transmembrane region" description="Helical" evidence="6">
    <location>
        <begin position="246"/>
        <end position="265"/>
    </location>
</feature>
<feature type="transmembrane region" description="Helical" evidence="6">
    <location>
        <begin position="40"/>
        <end position="61"/>
    </location>
</feature>
<evidence type="ECO:0000313" key="7">
    <source>
        <dbReference type="EMBL" id="MBE9080444.1"/>
    </source>
</evidence>
<reference evidence="7" key="1">
    <citation type="submission" date="2020-10" db="EMBL/GenBank/DDBJ databases">
        <authorList>
            <person name="Castelo-Branco R."/>
            <person name="Eusebio N."/>
            <person name="Adriana R."/>
            <person name="Vieira A."/>
            <person name="Brugerolle De Fraissinette N."/>
            <person name="Rezende De Castro R."/>
            <person name="Schneider M.P."/>
            <person name="Vasconcelos V."/>
            <person name="Leao P.N."/>
        </authorList>
    </citation>
    <scope>NUCLEOTIDE SEQUENCE</scope>
    <source>
        <strain evidence="7">LEGE 07310</strain>
    </source>
</reference>
<evidence type="ECO:0000256" key="6">
    <source>
        <dbReference type="SAM" id="Phobius"/>
    </source>
</evidence>
<keyword evidence="5 6" id="KW-0472">Membrane</keyword>
<feature type="transmembrane region" description="Helical" evidence="6">
    <location>
        <begin position="67"/>
        <end position="89"/>
    </location>
</feature>
<dbReference type="InterPro" id="IPR001851">
    <property type="entry name" value="ABC_transp_permease"/>
</dbReference>